<protein>
    <submittedName>
        <fullName evidence="1">5-oxoprolinase subunit PxpA</fullName>
    </submittedName>
</protein>
<proteinExistence type="predicted"/>
<dbReference type="PANTHER" id="PTHR30292">
    <property type="entry name" value="UNCHARACTERIZED PROTEIN YBGL-RELATED"/>
    <property type="match status" value="1"/>
</dbReference>
<gene>
    <name evidence="1" type="ORF">GCM10009754_31640</name>
</gene>
<comment type="caution">
    <text evidence="1">The sequence shown here is derived from an EMBL/GenBank/DDBJ whole genome shotgun (WGS) entry which is preliminary data.</text>
</comment>
<evidence type="ECO:0000313" key="1">
    <source>
        <dbReference type="EMBL" id="GAA1958918.1"/>
    </source>
</evidence>
<evidence type="ECO:0000313" key="2">
    <source>
        <dbReference type="Proteomes" id="UP001501116"/>
    </source>
</evidence>
<dbReference type="EMBL" id="BAAANN010000011">
    <property type="protein sequence ID" value="GAA1958918.1"/>
    <property type="molecule type" value="Genomic_DNA"/>
</dbReference>
<dbReference type="SUPFAM" id="SSF88713">
    <property type="entry name" value="Glycoside hydrolase/deacetylase"/>
    <property type="match status" value="1"/>
</dbReference>
<dbReference type="InterPro" id="IPR005501">
    <property type="entry name" value="LamB/YcsF/PxpA-like"/>
</dbReference>
<dbReference type="InterPro" id="IPR011330">
    <property type="entry name" value="Glyco_hydro/deAcase_b/a-brl"/>
</dbReference>
<dbReference type="Gene3D" id="3.20.20.370">
    <property type="entry name" value="Glycoside hydrolase/deacetylase"/>
    <property type="match status" value="1"/>
</dbReference>
<dbReference type="RefSeq" id="WP_344418330.1">
    <property type="nucleotide sequence ID" value="NZ_BAAANN010000011.1"/>
</dbReference>
<organism evidence="1 2">
    <name type="scientific">Amycolatopsis minnesotensis</name>
    <dbReference type="NCBI Taxonomy" id="337894"/>
    <lineage>
        <taxon>Bacteria</taxon>
        <taxon>Bacillati</taxon>
        <taxon>Actinomycetota</taxon>
        <taxon>Actinomycetes</taxon>
        <taxon>Pseudonocardiales</taxon>
        <taxon>Pseudonocardiaceae</taxon>
        <taxon>Amycolatopsis</taxon>
    </lineage>
</organism>
<dbReference type="CDD" id="cd10787">
    <property type="entry name" value="LamB_YcsF_like"/>
    <property type="match status" value="1"/>
</dbReference>
<reference evidence="1 2" key="1">
    <citation type="journal article" date="2019" name="Int. J. Syst. Evol. Microbiol.">
        <title>The Global Catalogue of Microorganisms (GCM) 10K type strain sequencing project: providing services to taxonomists for standard genome sequencing and annotation.</title>
        <authorList>
            <consortium name="The Broad Institute Genomics Platform"/>
            <consortium name="The Broad Institute Genome Sequencing Center for Infectious Disease"/>
            <person name="Wu L."/>
            <person name="Ma J."/>
        </authorList>
    </citation>
    <scope>NUCLEOTIDE SEQUENCE [LARGE SCALE GENOMIC DNA]</scope>
    <source>
        <strain evidence="1 2">JCM 14545</strain>
    </source>
</reference>
<dbReference type="NCBIfam" id="NF003814">
    <property type="entry name" value="PRK05406.1-3"/>
    <property type="match status" value="1"/>
</dbReference>
<accession>A0ABN2QVK1</accession>
<dbReference type="Proteomes" id="UP001501116">
    <property type="component" value="Unassembled WGS sequence"/>
</dbReference>
<dbReference type="PANTHER" id="PTHR30292:SF0">
    <property type="entry name" value="5-OXOPROLINASE SUBUNIT A"/>
    <property type="match status" value="1"/>
</dbReference>
<dbReference type="Pfam" id="PF03746">
    <property type="entry name" value="LamB_YcsF"/>
    <property type="match status" value="1"/>
</dbReference>
<name>A0ABN2QVK1_9PSEU</name>
<keyword evidence="2" id="KW-1185">Reference proteome</keyword>
<sequence length="253" mass="26262">MTAPTIDLNADAGESFGRWTLGDDDALFRYVTTANIACGYHAGDPATMRSSLVRAREAGIAAGAHPGYPDLLGFGRRALPATDSDVVDYILYQVGALAGLAAAEDVPLTHVKPHGALMGRICRSPELAVTVAGALQPVLPGVPLMFAPTEAMRAVTAAGLPAVPENAADLDFDQDGINIVEPVPLAKDPGAVADRALEMARGTVRTADGTVIPMPVRSVCVHGDRPNAVAIAAAVRRRLESAGFVLSAHRRTA</sequence>